<protein>
    <submittedName>
        <fullName evidence="1">Unnamed protein product</fullName>
    </submittedName>
</protein>
<keyword evidence="2" id="KW-1185">Reference proteome</keyword>
<reference evidence="1" key="1">
    <citation type="submission" date="2023-04" db="EMBL/GenBank/DDBJ databases">
        <title>Candida boidinii NBRC 1967.</title>
        <authorList>
            <person name="Ichikawa N."/>
            <person name="Sato H."/>
            <person name="Tonouchi N."/>
        </authorList>
    </citation>
    <scope>NUCLEOTIDE SEQUENCE</scope>
    <source>
        <strain evidence="1">NBRC 1967</strain>
    </source>
</reference>
<dbReference type="Proteomes" id="UP001165101">
    <property type="component" value="Unassembled WGS sequence"/>
</dbReference>
<organism evidence="1 2">
    <name type="scientific">Candida boidinii</name>
    <name type="common">Yeast</name>
    <dbReference type="NCBI Taxonomy" id="5477"/>
    <lineage>
        <taxon>Eukaryota</taxon>
        <taxon>Fungi</taxon>
        <taxon>Dikarya</taxon>
        <taxon>Ascomycota</taxon>
        <taxon>Saccharomycotina</taxon>
        <taxon>Pichiomycetes</taxon>
        <taxon>Pichiales</taxon>
        <taxon>Pichiaceae</taxon>
        <taxon>Ogataea</taxon>
        <taxon>Ogataea/Candida clade</taxon>
    </lineage>
</organism>
<evidence type="ECO:0000313" key="1">
    <source>
        <dbReference type="EMBL" id="GME88057.1"/>
    </source>
</evidence>
<dbReference type="EMBL" id="BSXV01000206">
    <property type="protein sequence ID" value="GME88057.1"/>
    <property type="molecule type" value="Genomic_DNA"/>
</dbReference>
<sequence length="295" mass="33539">MVKGYICVIVCDTPIEPFCQEYGDFGDQGIELLKNGGILTNDVDEIEFKKYNVIENQELPDLEILKNEILNNKNDNSDSKCLGIYITGSRSDSYKFKEFDWINKLIEFTKILIHDEIYNSIPIVAVCFGHQIVSIALGLNTKPNELGWELGLTNIEINKDSKKFNQFLSSLKDSKFNNNHPTFTIMECHQDIAIDENSIISSSTSESNVENIGSTEICKFQGFFKPKNLKNTGSGLLSFQGHPEFTTKYGQNLANQRHENQKISDEFYENVCDRNSKLENDGNELGKLFVNFILN</sequence>
<accession>A0ACB5TGX4</accession>
<comment type="caution">
    <text evidence="1">The sequence shown here is derived from an EMBL/GenBank/DDBJ whole genome shotgun (WGS) entry which is preliminary data.</text>
</comment>
<name>A0ACB5TGX4_CANBO</name>
<evidence type="ECO:0000313" key="2">
    <source>
        <dbReference type="Proteomes" id="UP001165101"/>
    </source>
</evidence>
<gene>
    <name evidence="1" type="ORF">Cboi01_000069800</name>
</gene>
<proteinExistence type="predicted"/>